<reference evidence="9" key="1">
    <citation type="journal article" date="2012" name="Mol. Plant Microbe Interact.">
        <title>A highly conserved effector in Fusarium oxysporum is required for full virulence on Arabidopsis.</title>
        <authorList>
            <person name="Thatcher L.F."/>
            <person name="Gardiner D.M."/>
            <person name="Kazan K."/>
            <person name="Manners J."/>
        </authorList>
    </citation>
    <scope>NUCLEOTIDE SEQUENCE [LARGE SCALE GENOMIC DNA]</scope>
    <source>
        <strain evidence="9">Fo5176</strain>
    </source>
</reference>
<evidence type="ECO:0000256" key="4">
    <source>
        <dbReference type="ARBA" id="ARBA00023136"/>
    </source>
</evidence>
<dbReference type="Gene3D" id="1.20.1250.20">
    <property type="entry name" value="MFS general substrate transporter like domains"/>
    <property type="match status" value="1"/>
</dbReference>
<keyword evidence="4 7" id="KW-0472">Membrane</keyword>
<evidence type="ECO:0000256" key="1">
    <source>
        <dbReference type="ARBA" id="ARBA00004141"/>
    </source>
</evidence>
<dbReference type="PANTHER" id="PTHR42718:SF11">
    <property type="entry name" value="MAJOR FACILITATOR SUPERFAMILY (MFS) PROFILE DOMAIN-CONTAINING PROTEIN"/>
    <property type="match status" value="1"/>
</dbReference>
<accession>F9F865</accession>
<feature type="compositionally biased region" description="Polar residues" evidence="6">
    <location>
        <begin position="1"/>
        <end position="17"/>
    </location>
</feature>
<feature type="transmembrane region" description="Helical" evidence="7">
    <location>
        <begin position="318"/>
        <end position="338"/>
    </location>
</feature>
<evidence type="ECO:0000259" key="8">
    <source>
        <dbReference type="PROSITE" id="PS50850"/>
    </source>
</evidence>
<dbReference type="EMBL" id="AFQF01000779">
    <property type="protein sequence ID" value="EGU86880.1"/>
    <property type="molecule type" value="Genomic_DNA"/>
</dbReference>
<feature type="transmembrane region" description="Helical" evidence="7">
    <location>
        <begin position="44"/>
        <end position="69"/>
    </location>
</feature>
<feature type="transmembrane region" description="Helical" evidence="7">
    <location>
        <begin position="211"/>
        <end position="230"/>
    </location>
</feature>
<dbReference type="Pfam" id="PF07690">
    <property type="entry name" value="MFS_1"/>
    <property type="match status" value="1"/>
</dbReference>
<feature type="transmembrane region" description="Helical" evidence="7">
    <location>
        <begin position="182"/>
        <end position="205"/>
    </location>
</feature>
<dbReference type="PaxDb" id="5507-FOXG_14650P0"/>
<keyword evidence="3 7" id="KW-1133">Transmembrane helix</keyword>
<feature type="transmembrane region" description="Helical" evidence="7">
    <location>
        <begin position="452"/>
        <end position="474"/>
    </location>
</feature>
<dbReference type="InterPro" id="IPR036259">
    <property type="entry name" value="MFS_trans_sf"/>
</dbReference>
<feature type="compositionally biased region" description="Basic and acidic residues" evidence="6">
    <location>
        <begin position="974"/>
        <end position="988"/>
    </location>
</feature>
<evidence type="ECO:0000313" key="9">
    <source>
        <dbReference type="EMBL" id="EGU86880.1"/>
    </source>
</evidence>
<dbReference type="InterPro" id="IPR020846">
    <property type="entry name" value="MFS_dom"/>
</dbReference>
<feature type="transmembrane region" description="Helical" evidence="7">
    <location>
        <begin position="119"/>
        <end position="137"/>
    </location>
</feature>
<evidence type="ECO:0000256" key="3">
    <source>
        <dbReference type="ARBA" id="ARBA00022989"/>
    </source>
</evidence>
<feature type="transmembrane region" description="Helical" evidence="7">
    <location>
        <begin position="242"/>
        <end position="261"/>
    </location>
</feature>
<name>F9F865_FUSOF</name>
<comment type="subcellular location">
    <subcellularLocation>
        <location evidence="1">Membrane</location>
        <topology evidence="1">Multi-pass membrane protein</topology>
    </subcellularLocation>
</comment>
<dbReference type="GO" id="GO:0016020">
    <property type="term" value="C:membrane"/>
    <property type="evidence" value="ECO:0007669"/>
    <property type="project" value="UniProtKB-SubCell"/>
</dbReference>
<dbReference type="PROSITE" id="PS50850">
    <property type="entry name" value="MFS"/>
    <property type="match status" value="1"/>
</dbReference>
<evidence type="ECO:0000256" key="5">
    <source>
        <dbReference type="ARBA" id="ARBA00023180"/>
    </source>
</evidence>
<protein>
    <recommendedName>
        <fullName evidence="8">Major facilitator superfamily (MFS) profile domain-containing protein</fullName>
    </recommendedName>
</protein>
<feature type="compositionally biased region" description="Basic and acidic residues" evidence="6">
    <location>
        <begin position="1045"/>
        <end position="1067"/>
    </location>
</feature>
<feature type="transmembrane region" description="Helical" evidence="7">
    <location>
        <begin position="350"/>
        <end position="371"/>
    </location>
</feature>
<feature type="region of interest" description="Disordered" evidence="6">
    <location>
        <begin position="796"/>
        <end position="1067"/>
    </location>
</feature>
<evidence type="ECO:0000256" key="2">
    <source>
        <dbReference type="ARBA" id="ARBA00022692"/>
    </source>
</evidence>
<proteinExistence type="predicted"/>
<feature type="transmembrane region" description="Helical" evidence="7">
    <location>
        <begin position="149"/>
        <end position="170"/>
    </location>
</feature>
<feature type="compositionally biased region" description="Basic and acidic residues" evidence="6">
    <location>
        <begin position="949"/>
        <end position="964"/>
    </location>
</feature>
<keyword evidence="2 7" id="KW-0812">Transmembrane</keyword>
<evidence type="ECO:0000256" key="7">
    <source>
        <dbReference type="SAM" id="Phobius"/>
    </source>
</evidence>
<dbReference type="SUPFAM" id="SSF103473">
    <property type="entry name" value="MFS general substrate transporter"/>
    <property type="match status" value="1"/>
</dbReference>
<feature type="transmembrane region" description="Helical" evidence="7">
    <location>
        <begin position="494"/>
        <end position="513"/>
    </location>
</feature>
<evidence type="ECO:0000256" key="6">
    <source>
        <dbReference type="SAM" id="MobiDB-lite"/>
    </source>
</evidence>
<keyword evidence="5" id="KW-0325">Glycoprotein</keyword>
<feature type="compositionally biased region" description="Polar residues" evidence="6">
    <location>
        <begin position="862"/>
        <end position="872"/>
    </location>
</feature>
<feature type="compositionally biased region" description="Basic residues" evidence="6">
    <location>
        <begin position="992"/>
        <end position="1006"/>
    </location>
</feature>
<dbReference type="Gene3D" id="1.20.1720.10">
    <property type="entry name" value="Multidrug resistance protein D"/>
    <property type="match status" value="1"/>
</dbReference>
<feature type="region of interest" description="Disordered" evidence="6">
    <location>
        <begin position="1"/>
        <end position="33"/>
    </location>
</feature>
<feature type="compositionally biased region" description="Polar residues" evidence="6">
    <location>
        <begin position="800"/>
        <end position="810"/>
    </location>
</feature>
<feature type="domain" description="Major facilitator superfamily (MFS) profile" evidence="8">
    <location>
        <begin position="46"/>
        <end position="518"/>
    </location>
</feature>
<gene>
    <name evidence="9" type="ORF">FOXB_02590</name>
</gene>
<sequence length="1322" mass="146454">MTDSWSVTSPNLSSPSKQEIRSPDDPEGTPEIDLKRLGRSRPALLSNALIEIGFVLSTIGSLMMSEYFISGFNVVLPQISEALDIPQSLRTWPAGVPSLTTAALLLPFARLGDQYGARWVFLCGHAWLLVWSIVSGFSKNSMMLIVSRAMQGVGAGAFMPTAVSLLSSIYRPGPRKNLVFGLYGACGCLGFYVGILIAGICAQLINWSWFFWIGAICEAVVLLCGLLTVPKKFGHGNANVHMDWYGLLTIVPGLCLVIYSLTDGGHAPEGWRSPRIYATFVAGALLLLAAVYVEGWVAKDPLLPPHLFRVKYMRRITFGLLCTYGVFGLFLFYGTFYFETVLHTTPIQTALWFTPLAGGGILLAILGGFILHLVPGRVLLMFAGVTFIPSAMLLALMPEQSADGEPSKSFLYWAYIFPGMVCATLGVDTIFNVTNVFITTAMPSRFQAATGGLITSLLYLSITLWLGVAELAISTTIKYQGGSENVKPLEQYRIAFWLGTGLAVTSTVLFSTVKLGNASSTLTADEKEINLEADLWPKESPHIKSYATGEEMLPNLQPDSLVDYSSSGFPIGIVPISGEDINTMDTEVRPSQTSCESWSSSDRFHYIHWQLLGFWVRRKLERIRSVISQTSSDPWSSSTRSDYTYWDFLGIWLRRKFERVRPLEKTNSQPLAPTTHPWARLPGCPSAKPSTGHVEGQAIISPLPHSLAEWSDDDRGVVNISWLARTWGVCTVAKVPFNSLRRRTTRRLDDRWTSYQEPNPFVNNQKHKRTFNMAGVVPVDVDRRQGQKKKKAKVKISGRTGATVSMSGNRRPQDGNWIITQPNPPPQMAAMEGNGNKGKAKEVQTGTGADDEARVIQKASRPIQQLDSTSATEPLVEGQPKTGESTVKADQDEGQSQGTSSKPEEHKVAAPQVSVGGSPAISGRPVTRLLLTQTTDWDAWPEESPQDSAHQEPDICEPRRKATVEDVQDSGDEVASKSERPLASETLDRGLAAKKRQGKRNKRSRKIQKDKAIVEESMTSDSRPQFLLTYPGEGLGSEPSNPTPETKEDKAHAREAERRHRREERELERNRRNMSRMNVVFLNRMDMYWFCQVDIYQGFWTTPCKPDVPIQTSLVGAVIVILEALLGFLEENTTRDWITYGGISYPAYASNARGGVIARGSYKGVRVQAFQYTVPALELLYSYEWQVSSNLHDQERYCEELNIELMRIDAWLSYVGRTDKIANGPADLLKGAPALVQLLQTDFEVDFINIDLSAKEGGHQDIQGLADNVMDFLTDEELDEAEQLYILVASLRAVKVCQCVLAGSNTREVEEILMKDVQAHLV</sequence>
<organism evidence="9">
    <name type="scientific">Fusarium oxysporum (strain Fo5176)</name>
    <name type="common">Fusarium vascular wilt</name>
    <dbReference type="NCBI Taxonomy" id="660025"/>
    <lineage>
        <taxon>Eukaryota</taxon>
        <taxon>Fungi</taxon>
        <taxon>Dikarya</taxon>
        <taxon>Ascomycota</taxon>
        <taxon>Pezizomycotina</taxon>
        <taxon>Sordariomycetes</taxon>
        <taxon>Hypocreomycetidae</taxon>
        <taxon>Hypocreales</taxon>
        <taxon>Nectriaceae</taxon>
        <taxon>Fusarium</taxon>
        <taxon>Fusarium oxysporum species complex</taxon>
    </lineage>
</organism>
<comment type="caution">
    <text evidence="9">The sequence shown here is derived from an EMBL/GenBank/DDBJ whole genome shotgun (WGS) entry which is preliminary data.</text>
</comment>
<dbReference type="PANTHER" id="PTHR42718">
    <property type="entry name" value="MAJOR FACILITATOR SUPERFAMILY MULTIDRUG TRANSPORTER MFSC"/>
    <property type="match status" value="1"/>
</dbReference>
<feature type="transmembrane region" description="Helical" evidence="7">
    <location>
        <begin position="276"/>
        <end position="297"/>
    </location>
</feature>
<feature type="transmembrane region" description="Helical" evidence="7">
    <location>
        <begin position="378"/>
        <end position="398"/>
    </location>
</feature>
<dbReference type="OrthoDB" id="5086884at2759"/>
<feature type="transmembrane region" description="Helical" evidence="7">
    <location>
        <begin position="410"/>
        <end position="431"/>
    </location>
</feature>
<dbReference type="InterPro" id="IPR011701">
    <property type="entry name" value="MFS"/>
</dbReference>
<dbReference type="GO" id="GO:0022857">
    <property type="term" value="F:transmembrane transporter activity"/>
    <property type="evidence" value="ECO:0007669"/>
    <property type="project" value="InterPro"/>
</dbReference>